<accession>A0A848RNY5</accession>
<dbReference type="EMBL" id="JABCUV010000005">
    <property type="protein sequence ID" value="NMW93205.1"/>
    <property type="molecule type" value="Genomic_DNA"/>
</dbReference>
<proteinExistence type="predicted"/>
<comment type="caution">
    <text evidence="1">The sequence shown here is derived from an EMBL/GenBank/DDBJ whole genome shotgun (WGS) entry which is preliminary data.</text>
</comment>
<sequence length="58" mass="5907">MGIIPGLIGGGRRRSGCVCPPLHEVPFGVSAYTYVSDDAYHGFAASTASRGGARAKPA</sequence>
<protein>
    <submittedName>
        <fullName evidence="1">Uncharacterized protein</fullName>
    </submittedName>
</protein>
<dbReference type="RefSeq" id="WP_169764875.1">
    <property type="nucleotide sequence ID" value="NZ_CAMPNB010000026.1"/>
</dbReference>
<dbReference type="Proteomes" id="UP000582487">
    <property type="component" value="Unassembled WGS sequence"/>
</dbReference>
<evidence type="ECO:0000313" key="2">
    <source>
        <dbReference type="Proteomes" id="UP000582487"/>
    </source>
</evidence>
<organism evidence="1 2">
    <name type="scientific">Mobiluncus mulieris</name>
    <dbReference type="NCBI Taxonomy" id="2052"/>
    <lineage>
        <taxon>Bacteria</taxon>
        <taxon>Bacillati</taxon>
        <taxon>Actinomycetota</taxon>
        <taxon>Actinomycetes</taxon>
        <taxon>Actinomycetales</taxon>
        <taxon>Actinomycetaceae</taxon>
        <taxon>Mobiluncus</taxon>
    </lineage>
</organism>
<name>A0A848RNY5_9ACTO</name>
<evidence type="ECO:0000313" key="1">
    <source>
        <dbReference type="EMBL" id="NMW93205.1"/>
    </source>
</evidence>
<dbReference type="AlphaFoldDB" id="A0A848RNY5"/>
<gene>
    <name evidence="1" type="ORF">HHJ74_05775</name>
</gene>
<reference evidence="1 2" key="1">
    <citation type="submission" date="2020-04" db="EMBL/GenBank/DDBJ databases">
        <title>Antimicrobial susceptibility and clonality of vaginal-derived multi-drug resistant Mobiluncus isolates in China.</title>
        <authorList>
            <person name="Zhang X."/>
        </authorList>
    </citation>
    <scope>NUCLEOTIDE SEQUENCE [LARGE SCALE GENOMIC DNA]</scope>
    <source>
        <strain evidence="1 2">7</strain>
    </source>
</reference>